<keyword evidence="7" id="KW-0807">Transducer</keyword>
<evidence type="ECO:0000256" key="2">
    <source>
        <dbReference type="ARBA" id="ARBA00022692"/>
    </source>
</evidence>
<name>A0A8S3YY88_9EUPU</name>
<evidence type="ECO:0000256" key="4">
    <source>
        <dbReference type="ARBA" id="ARBA00023040"/>
    </source>
</evidence>
<evidence type="ECO:0000259" key="9">
    <source>
        <dbReference type="PROSITE" id="PS50262"/>
    </source>
</evidence>
<evidence type="ECO:0000256" key="6">
    <source>
        <dbReference type="ARBA" id="ARBA00023170"/>
    </source>
</evidence>
<dbReference type="SUPFAM" id="SSF81321">
    <property type="entry name" value="Family A G protein-coupled receptor-like"/>
    <property type="match status" value="1"/>
</dbReference>
<keyword evidence="6" id="KW-0675">Receptor</keyword>
<dbReference type="GO" id="GO:0004930">
    <property type="term" value="F:G protein-coupled receptor activity"/>
    <property type="evidence" value="ECO:0007669"/>
    <property type="project" value="UniProtKB-KW"/>
</dbReference>
<feature type="transmembrane region" description="Helical" evidence="8">
    <location>
        <begin position="6"/>
        <end position="31"/>
    </location>
</feature>
<accession>A0A8S3YY88</accession>
<dbReference type="PROSITE" id="PS00237">
    <property type="entry name" value="G_PROTEIN_RECEP_F1_1"/>
    <property type="match status" value="1"/>
</dbReference>
<keyword evidence="11" id="KW-1185">Reference proteome</keyword>
<evidence type="ECO:0000256" key="8">
    <source>
        <dbReference type="SAM" id="Phobius"/>
    </source>
</evidence>
<comment type="subcellular location">
    <subcellularLocation>
        <location evidence="1">Membrane</location>
        <topology evidence="1">Multi-pass membrane protein</topology>
    </subcellularLocation>
</comment>
<reference evidence="10" key="1">
    <citation type="submission" date="2021-04" db="EMBL/GenBank/DDBJ databases">
        <authorList>
            <consortium name="Molecular Ecology Group"/>
        </authorList>
    </citation>
    <scope>NUCLEOTIDE SEQUENCE</scope>
</reference>
<dbReference type="OrthoDB" id="5964776at2759"/>
<evidence type="ECO:0000313" key="11">
    <source>
        <dbReference type="Proteomes" id="UP000678393"/>
    </source>
</evidence>
<dbReference type="InterPro" id="IPR017452">
    <property type="entry name" value="GPCR_Rhodpsn_7TM"/>
</dbReference>
<gene>
    <name evidence="10" type="ORF">CUNI_LOCUS7685</name>
</gene>
<dbReference type="GO" id="GO:0005886">
    <property type="term" value="C:plasma membrane"/>
    <property type="evidence" value="ECO:0007669"/>
    <property type="project" value="TreeGrafter"/>
</dbReference>
<keyword evidence="4" id="KW-0297">G-protein coupled receptor</keyword>
<evidence type="ECO:0000256" key="7">
    <source>
        <dbReference type="ARBA" id="ARBA00023224"/>
    </source>
</evidence>
<dbReference type="Gene3D" id="1.20.1070.10">
    <property type="entry name" value="Rhodopsin 7-helix transmembrane proteins"/>
    <property type="match status" value="1"/>
</dbReference>
<keyword evidence="5 8" id="KW-0472">Membrane</keyword>
<keyword evidence="2 8" id="KW-0812">Transmembrane</keyword>
<evidence type="ECO:0000313" key="10">
    <source>
        <dbReference type="EMBL" id="CAG5122127.1"/>
    </source>
</evidence>
<dbReference type="PROSITE" id="PS50262">
    <property type="entry name" value="G_PROTEIN_RECEP_F1_2"/>
    <property type="match status" value="1"/>
</dbReference>
<protein>
    <recommendedName>
        <fullName evidence="9">G-protein coupled receptors family 1 profile domain-containing protein</fullName>
    </recommendedName>
</protein>
<organism evidence="10 11">
    <name type="scientific">Candidula unifasciata</name>
    <dbReference type="NCBI Taxonomy" id="100452"/>
    <lineage>
        <taxon>Eukaryota</taxon>
        <taxon>Metazoa</taxon>
        <taxon>Spiralia</taxon>
        <taxon>Lophotrochozoa</taxon>
        <taxon>Mollusca</taxon>
        <taxon>Gastropoda</taxon>
        <taxon>Heterobranchia</taxon>
        <taxon>Euthyneura</taxon>
        <taxon>Panpulmonata</taxon>
        <taxon>Eupulmonata</taxon>
        <taxon>Stylommatophora</taxon>
        <taxon>Helicina</taxon>
        <taxon>Helicoidea</taxon>
        <taxon>Geomitridae</taxon>
        <taxon>Candidula</taxon>
    </lineage>
</organism>
<proteinExistence type="predicted"/>
<dbReference type="EMBL" id="CAJHNH020001229">
    <property type="protein sequence ID" value="CAG5122127.1"/>
    <property type="molecule type" value="Genomic_DNA"/>
</dbReference>
<feature type="non-terminal residue" evidence="10">
    <location>
        <position position="1"/>
    </location>
</feature>
<keyword evidence="3 8" id="KW-1133">Transmembrane helix</keyword>
<sequence>TMCKVYYFTESFSLCASVLFLAVIAIERYIVVMHPLRAKNLFTNCRMHAAQ</sequence>
<comment type="caution">
    <text evidence="10">The sequence shown here is derived from an EMBL/GenBank/DDBJ whole genome shotgun (WGS) entry which is preliminary data.</text>
</comment>
<dbReference type="Pfam" id="PF00001">
    <property type="entry name" value="7tm_1"/>
    <property type="match status" value="1"/>
</dbReference>
<evidence type="ECO:0000256" key="1">
    <source>
        <dbReference type="ARBA" id="ARBA00004141"/>
    </source>
</evidence>
<feature type="domain" description="G-protein coupled receptors family 1 profile" evidence="9">
    <location>
        <begin position="1"/>
        <end position="51"/>
    </location>
</feature>
<dbReference type="PANTHER" id="PTHR24243:SF224">
    <property type="entry name" value="G-PROTEIN COUPLED RECEPTOR 19-RELATED"/>
    <property type="match status" value="1"/>
</dbReference>
<dbReference type="PANTHER" id="PTHR24243">
    <property type="entry name" value="G-PROTEIN COUPLED RECEPTOR"/>
    <property type="match status" value="1"/>
</dbReference>
<dbReference type="InterPro" id="IPR000276">
    <property type="entry name" value="GPCR_Rhodpsn"/>
</dbReference>
<dbReference type="AlphaFoldDB" id="A0A8S3YY88"/>
<evidence type="ECO:0000256" key="3">
    <source>
        <dbReference type="ARBA" id="ARBA00022989"/>
    </source>
</evidence>
<evidence type="ECO:0000256" key="5">
    <source>
        <dbReference type="ARBA" id="ARBA00023136"/>
    </source>
</evidence>
<feature type="non-terminal residue" evidence="10">
    <location>
        <position position="51"/>
    </location>
</feature>
<dbReference type="Proteomes" id="UP000678393">
    <property type="component" value="Unassembled WGS sequence"/>
</dbReference>